<organism evidence="1 2">
    <name type="scientific">Austropuccinia psidii MF-1</name>
    <dbReference type="NCBI Taxonomy" id="1389203"/>
    <lineage>
        <taxon>Eukaryota</taxon>
        <taxon>Fungi</taxon>
        <taxon>Dikarya</taxon>
        <taxon>Basidiomycota</taxon>
        <taxon>Pucciniomycotina</taxon>
        <taxon>Pucciniomycetes</taxon>
        <taxon>Pucciniales</taxon>
        <taxon>Sphaerophragmiaceae</taxon>
        <taxon>Austropuccinia</taxon>
    </lineage>
</organism>
<protein>
    <submittedName>
        <fullName evidence="1">Uncharacterized protein</fullName>
    </submittedName>
</protein>
<sequence length="122" mass="13579">MEDGDTSGQTGLSWEQGCNMVVALSNVIVPLGFTRIPKWLGQAKEGKIKASEWKSLFSIYLPLEAVNTFIGDIEKYPKNPSEVAQVCLLVDNFCALVVCTHILEARLISNFNCLQLSEEYHN</sequence>
<name>A0A9Q3HL23_9BASI</name>
<dbReference type="Proteomes" id="UP000765509">
    <property type="component" value="Unassembled WGS sequence"/>
</dbReference>
<comment type="caution">
    <text evidence="1">The sequence shown here is derived from an EMBL/GenBank/DDBJ whole genome shotgun (WGS) entry which is preliminary data.</text>
</comment>
<dbReference type="EMBL" id="AVOT02020148">
    <property type="protein sequence ID" value="MBW0508137.1"/>
    <property type="molecule type" value="Genomic_DNA"/>
</dbReference>
<keyword evidence="2" id="KW-1185">Reference proteome</keyword>
<gene>
    <name evidence="1" type="ORF">O181_047852</name>
</gene>
<proteinExistence type="predicted"/>
<dbReference type="OrthoDB" id="3247418at2759"/>
<reference evidence="1" key="1">
    <citation type="submission" date="2021-03" db="EMBL/GenBank/DDBJ databases">
        <title>Draft genome sequence of rust myrtle Austropuccinia psidii MF-1, a brazilian biotype.</title>
        <authorList>
            <person name="Quecine M.C."/>
            <person name="Pachon D.M.R."/>
            <person name="Bonatelli M.L."/>
            <person name="Correr F.H."/>
            <person name="Franceschini L.M."/>
            <person name="Leite T.F."/>
            <person name="Margarido G.R.A."/>
            <person name="Almeida C.A."/>
            <person name="Ferrarezi J.A."/>
            <person name="Labate C.A."/>
        </authorList>
    </citation>
    <scope>NUCLEOTIDE SEQUENCE</scope>
    <source>
        <strain evidence="1">MF-1</strain>
    </source>
</reference>
<dbReference type="AlphaFoldDB" id="A0A9Q3HL23"/>
<accession>A0A9Q3HL23</accession>
<evidence type="ECO:0000313" key="2">
    <source>
        <dbReference type="Proteomes" id="UP000765509"/>
    </source>
</evidence>
<evidence type="ECO:0000313" key="1">
    <source>
        <dbReference type="EMBL" id="MBW0508137.1"/>
    </source>
</evidence>